<comment type="similarity">
    <text evidence="8">Belongs to the insect chemoreceptor superfamily. Gustatory receptor (GR) family.</text>
</comment>
<keyword evidence="6 8" id="KW-0675">Receptor</keyword>
<keyword evidence="7 8" id="KW-0807">Transducer</keyword>
<keyword evidence="9" id="KW-1185">Reference proteome</keyword>
<keyword evidence="2 8" id="KW-1003">Cell membrane</keyword>
<keyword evidence="4 8" id="KW-1133">Transmembrane helix</keyword>
<dbReference type="Pfam" id="PF08395">
    <property type="entry name" value="7tm_7"/>
    <property type="match status" value="1"/>
</dbReference>
<comment type="function">
    <text evidence="8">Gustatory receptor which mediates acceptance or avoidance behavior, depending on its substrates.</text>
</comment>
<keyword evidence="3 8" id="KW-0812">Transmembrane</keyword>
<feature type="transmembrane region" description="Helical" evidence="8">
    <location>
        <begin position="286"/>
        <end position="305"/>
    </location>
</feature>
<evidence type="ECO:0000313" key="10">
    <source>
        <dbReference type="RefSeq" id="XP_015180251.1"/>
    </source>
</evidence>
<feature type="transmembrane region" description="Helical" evidence="8">
    <location>
        <begin position="123"/>
        <end position="145"/>
    </location>
</feature>
<sequence>MTKSLNDAFFPLLITSSILGLTVLEWPMSKIITYVNILYIILLWIVYFISVKYLAIYESFSNYYKNGPSVISLYFIEVTTIASVLSYLYNSKNLVKCLKKMSVLDDTLKELGFQMEYTKIRKLMILVVVGWFISTILLNTCDIILSSIYGILPIIILCVTNHTVHINTILDLSFIIFLLYQRNRFRKLNEYIIQRCQVKDRTRNMFEDHMTNTTYCSNVMKTNLEDYDIWISMHIHLELSRICNNLNTIFEIPMLLEMISFFISGIALIGELYATLTNSDPLDDKIGIVLNLLIWNSFYFMKLYVINYTCEIVKVEANRTQILTQKVMDYLCLKIRAEVFQFISEINYKRVNFSAFGFYEYGYTFIHQFCGAITTYLIILLQVETTPNNFNNTTSIVNFKM</sequence>
<dbReference type="InterPro" id="IPR013604">
    <property type="entry name" value="7TM_chemorcpt"/>
</dbReference>
<reference evidence="10" key="1">
    <citation type="submission" date="2025-08" db="UniProtKB">
        <authorList>
            <consortium name="RefSeq"/>
        </authorList>
    </citation>
    <scope>IDENTIFICATION</scope>
    <source>
        <tissue evidence="10">Whole body</tissue>
    </source>
</reference>
<evidence type="ECO:0000256" key="7">
    <source>
        <dbReference type="ARBA" id="ARBA00023224"/>
    </source>
</evidence>
<evidence type="ECO:0000256" key="4">
    <source>
        <dbReference type="ARBA" id="ARBA00022989"/>
    </source>
</evidence>
<dbReference type="Proteomes" id="UP000694924">
    <property type="component" value="Unplaced"/>
</dbReference>
<evidence type="ECO:0000256" key="8">
    <source>
        <dbReference type="RuleBase" id="RU363108"/>
    </source>
</evidence>
<dbReference type="GeneID" id="107068422"/>
<protein>
    <recommendedName>
        <fullName evidence="8">Gustatory receptor</fullName>
    </recommendedName>
</protein>
<evidence type="ECO:0000313" key="9">
    <source>
        <dbReference type="Proteomes" id="UP000694924"/>
    </source>
</evidence>
<accession>A0ABM1IJ64</accession>
<evidence type="ECO:0000256" key="6">
    <source>
        <dbReference type="ARBA" id="ARBA00023170"/>
    </source>
</evidence>
<feature type="transmembrane region" description="Helical" evidence="8">
    <location>
        <begin position="6"/>
        <end position="24"/>
    </location>
</feature>
<evidence type="ECO:0000256" key="2">
    <source>
        <dbReference type="ARBA" id="ARBA00022475"/>
    </source>
</evidence>
<dbReference type="PANTHER" id="PTHR21143:SF133">
    <property type="entry name" value="GUSTATORY AND PHEROMONE RECEPTOR 32A-RELATED"/>
    <property type="match status" value="1"/>
</dbReference>
<dbReference type="RefSeq" id="XP_015180251.1">
    <property type="nucleotide sequence ID" value="XM_015324765.1"/>
</dbReference>
<proteinExistence type="inferred from homology"/>
<feature type="transmembrane region" description="Helical" evidence="8">
    <location>
        <begin position="254"/>
        <end position="274"/>
    </location>
</feature>
<dbReference type="PANTHER" id="PTHR21143">
    <property type="entry name" value="INVERTEBRATE GUSTATORY RECEPTOR"/>
    <property type="match status" value="1"/>
</dbReference>
<feature type="transmembrane region" description="Helical" evidence="8">
    <location>
        <begin position="151"/>
        <end position="180"/>
    </location>
</feature>
<gene>
    <name evidence="10" type="primary">LOC107068422</name>
</gene>
<feature type="transmembrane region" description="Helical" evidence="8">
    <location>
        <begin position="31"/>
        <end position="51"/>
    </location>
</feature>
<keyword evidence="5 8" id="KW-0472">Membrane</keyword>
<organism evidence="9 10">
    <name type="scientific">Polistes dominula</name>
    <name type="common">European paper wasp</name>
    <name type="synonym">Vespa dominula</name>
    <dbReference type="NCBI Taxonomy" id="743375"/>
    <lineage>
        <taxon>Eukaryota</taxon>
        <taxon>Metazoa</taxon>
        <taxon>Ecdysozoa</taxon>
        <taxon>Arthropoda</taxon>
        <taxon>Hexapoda</taxon>
        <taxon>Insecta</taxon>
        <taxon>Pterygota</taxon>
        <taxon>Neoptera</taxon>
        <taxon>Endopterygota</taxon>
        <taxon>Hymenoptera</taxon>
        <taxon>Apocrita</taxon>
        <taxon>Aculeata</taxon>
        <taxon>Vespoidea</taxon>
        <taxon>Vespidae</taxon>
        <taxon>Polistinae</taxon>
        <taxon>Polistini</taxon>
        <taxon>Polistes</taxon>
    </lineage>
</organism>
<feature type="transmembrane region" description="Helical" evidence="8">
    <location>
        <begin position="71"/>
        <end position="90"/>
    </location>
</feature>
<comment type="subcellular location">
    <subcellularLocation>
        <location evidence="1 8">Cell membrane</location>
        <topology evidence="1 8">Multi-pass membrane protein</topology>
    </subcellularLocation>
</comment>
<evidence type="ECO:0000256" key="5">
    <source>
        <dbReference type="ARBA" id="ARBA00023136"/>
    </source>
</evidence>
<evidence type="ECO:0000256" key="1">
    <source>
        <dbReference type="ARBA" id="ARBA00004651"/>
    </source>
</evidence>
<evidence type="ECO:0000256" key="3">
    <source>
        <dbReference type="ARBA" id="ARBA00022692"/>
    </source>
</evidence>
<name>A0ABM1IJ64_POLDO</name>